<accession>A0AA40GGK8</accession>
<protein>
    <submittedName>
        <fullName evidence="1">Uncharacterized protein</fullName>
    </submittedName>
</protein>
<sequence length="63" mass="7159">MMVPKSERLPPLRWKLSRNAAPHQWEDGIARVLFVGAADGLCLLMSRDSSLRHPFVTINCNQQ</sequence>
<keyword evidence="2" id="KW-1185">Reference proteome</keyword>
<comment type="caution">
    <text evidence="1">The sequence shown here is derived from an EMBL/GenBank/DDBJ whole genome shotgun (WGS) entry which is preliminary data.</text>
</comment>
<evidence type="ECO:0000313" key="2">
    <source>
        <dbReference type="Proteomes" id="UP001177670"/>
    </source>
</evidence>
<dbReference type="AlphaFoldDB" id="A0AA40GGK8"/>
<gene>
    <name evidence="1" type="ORF">K0M31_001980</name>
</gene>
<dbReference type="Proteomes" id="UP001177670">
    <property type="component" value="Unassembled WGS sequence"/>
</dbReference>
<proteinExistence type="predicted"/>
<evidence type="ECO:0000313" key="1">
    <source>
        <dbReference type="EMBL" id="KAK1137471.1"/>
    </source>
</evidence>
<reference evidence="1" key="1">
    <citation type="submission" date="2021-10" db="EMBL/GenBank/DDBJ databases">
        <title>Melipona bicolor Genome sequencing and assembly.</title>
        <authorList>
            <person name="Araujo N.S."/>
            <person name="Arias M.C."/>
        </authorList>
    </citation>
    <scope>NUCLEOTIDE SEQUENCE</scope>
    <source>
        <strain evidence="1">USP_2M_L1-L4_2017</strain>
        <tissue evidence="1">Whole body</tissue>
    </source>
</reference>
<name>A0AA40GGK8_9HYME</name>
<dbReference type="EMBL" id="JAHYIQ010000001">
    <property type="protein sequence ID" value="KAK1137471.1"/>
    <property type="molecule type" value="Genomic_DNA"/>
</dbReference>
<organism evidence="1 2">
    <name type="scientific">Melipona bicolor</name>
    <dbReference type="NCBI Taxonomy" id="60889"/>
    <lineage>
        <taxon>Eukaryota</taxon>
        <taxon>Metazoa</taxon>
        <taxon>Ecdysozoa</taxon>
        <taxon>Arthropoda</taxon>
        <taxon>Hexapoda</taxon>
        <taxon>Insecta</taxon>
        <taxon>Pterygota</taxon>
        <taxon>Neoptera</taxon>
        <taxon>Endopterygota</taxon>
        <taxon>Hymenoptera</taxon>
        <taxon>Apocrita</taxon>
        <taxon>Aculeata</taxon>
        <taxon>Apoidea</taxon>
        <taxon>Anthophila</taxon>
        <taxon>Apidae</taxon>
        <taxon>Melipona</taxon>
    </lineage>
</organism>